<dbReference type="PANTHER" id="PTHR13115:SF8">
    <property type="entry name" value="RNA POLYMERASE-ASSOCIATED PROTEIN RTF1 HOMOLOG"/>
    <property type="match status" value="1"/>
</dbReference>
<keyword evidence="3" id="KW-0804">Transcription</keyword>
<feature type="compositionally biased region" description="Basic and acidic residues" evidence="5">
    <location>
        <begin position="200"/>
        <end position="221"/>
    </location>
</feature>
<gene>
    <name evidence="7" type="ORF">QBC33DRAFT_551047</name>
</gene>
<feature type="compositionally biased region" description="Low complexity" evidence="5">
    <location>
        <begin position="558"/>
        <end position="568"/>
    </location>
</feature>
<dbReference type="SMART" id="SM00719">
    <property type="entry name" value="Plus3"/>
    <property type="match status" value="1"/>
</dbReference>
<name>A0AAJ0BR57_9PEZI</name>
<dbReference type="Gene3D" id="3.90.70.200">
    <property type="entry name" value="Plus-3 domain"/>
    <property type="match status" value="1"/>
</dbReference>
<dbReference type="InterPro" id="IPR004343">
    <property type="entry name" value="Plus-3_dom"/>
</dbReference>
<dbReference type="InterPro" id="IPR036128">
    <property type="entry name" value="Plus3-like_sf"/>
</dbReference>
<dbReference type="SUPFAM" id="SSF159042">
    <property type="entry name" value="Plus3-like"/>
    <property type="match status" value="1"/>
</dbReference>
<keyword evidence="4" id="KW-0539">Nucleus</keyword>
<reference evidence="7" key="1">
    <citation type="submission" date="2023-06" db="EMBL/GenBank/DDBJ databases">
        <title>Genome-scale phylogeny and comparative genomics of the fungal order Sordariales.</title>
        <authorList>
            <consortium name="Lawrence Berkeley National Laboratory"/>
            <person name="Hensen N."/>
            <person name="Bonometti L."/>
            <person name="Westerberg I."/>
            <person name="Brannstrom I.O."/>
            <person name="Guillou S."/>
            <person name="Cros-Aarteil S."/>
            <person name="Calhoun S."/>
            <person name="Haridas S."/>
            <person name="Kuo A."/>
            <person name="Mondo S."/>
            <person name="Pangilinan J."/>
            <person name="Riley R."/>
            <person name="Labutti K."/>
            <person name="Andreopoulos B."/>
            <person name="Lipzen A."/>
            <person name="Chen C."/>
            <person name="Yanf M."/>
            <person name="Daum C."/>
            <person name="Ng V."/>
            <person name="Clum A."/>
            <person name="Steindorff A."/>
            <person name="Ohm R."/>
            <person name="Martin F."/>
            <person name="Silar P."/>
            <person name="Natvig D."/>
            <person name="Lalanne C."/>
            <person name="Gautier V."/>
            <person name="Ament-Velasquez S.L."/>
            <person name="Kruys A."/>
            <person name="Hutchinson M.I."/>
            <person name="Powell A.J."/>
            <person name="Barry K."/>
            <person name="Miller A.N."/>
            <person name="Grigoriev I.V."/>
            <person name="Debuchy R."/>
            <person name="Gladieux P."/>
            <person name="Thoren M.H."/>
            <person name="Johannesson H."/>
        </authorList>
    </citation>
    <scope>NUCLEOTIDE SEQUENCE</scope>
    <source>
        <strain evidence="7">8032-3</strain>
    </source>
</reference>
<dbReference type="GO" id="GO:1990269">
    <property type="term" value="F:RNA polymerase II C-terminal domain phosphoserine binding"/>
    <property type="evidence" value="ECO:0007669"/>
    <property type="project" value="TreeGrafter"/>
</dbReference>
<evidence type="ECO:0000256" key="1">
    <source>
        <dbReference type="ARBA" id="ARBA00004123"/>
    </source>
</evidence>
<evidence type="ECO:0000256" key="3">
    <source>
        <dbReference type="ARBA" id="ARBA00023163"/>
    </source>
</evidence>
<feature type="region of interest" description="Disordered" evidence="5">
    <location>
        <begin position="155"/>
        <end position="262"/>
    </location>
</feature>
<comment type="caution">
    <text evidence="7">The sequence shown here is derived from an EMBL/GenBank/DDBJ whole genome shotgun (WGS) entry which is preliminary data.</text>
</comment>
<evidence type="ECO:0000256" key="2">
    <source>
        <dbReference type="ARBA" id="ARBA00023015"/>
    </source>
</evidence>
<sequence length="634" mass="70283">MSDVEDELLALAGGDVSDDEQNASDRSRGGSESPPPSAKDATVKGVANKKAAVKKAKTGGQQGDSEDEGAVSSAPSSPGSQQSAPMDESDSDSDSPPNKSYDSDDDANKYPVDGLFISHGEKAEIMSMREVEREIKIAERREEIERMRQNRLLRHMVVNQDSKKRKAAAAELEDGQRKTSRVRTKVGGTRVGETSSGIDSLRKAREERSNRMQQREQERDRRRPRSSPSYRRSTSRGGQGDSDVEWGSPGKSRQKSRTPEVVEARAELRDIERVRVGRSRFAEVCFYPGFDDTLTGCFVRINIGPDPRTGEDVYRMAVIKGFTKGRPYAIPNRKGHQFVVETYVKAAHGKAQREWPFISCSDRAFTEAEWNRYKSVCSAEDVSVPKVPALVDKINDINRLVNRSWTELELAEKLDRQKTLRVKYSGIERERLQKSLDDSKAAGNEAKAAKLQEELDQLETPRLAFKTSLTPAKKNPEQQGEGLSQQERLAALNRENRRRNAEAVRQAQLKERARARETEVKLERGEAVEEDHSRRLRTKAKFLHDANEHASPSSRQNSGASTPAAAGAASSAASTPVLGAQKQQPMALLPHLAKLQLQQKNAAGNRGGIPTIHKPLMDDDIIGALDLDIDVDID</sequence>
<feature type="compositionally biased region" description="Low complexity" evidence="5">
    <location>
        <begin position="70"/>
        <end position="86"/>
    </location>
</feature>
<dbReference type="GeneID" id="85312321"/>
<dbReference type="GO" id="GO:0016593">
    <property type="term" value="C:Cdc73/Paf1 complex"/>
    <property type="evidence" value="ECO:0007669"/>
    <property type="project" value="TreeGrafter"/>
</dbReference>
<dbReference type="AlphaFoldDB" id="A0AAJ0BR57"/>
<protein>
    <submittedName>
        <fullName evidence="7">Rna polymerase</fullName>
    </submittedName>
</protein>
<feature type="compositionally biased region" description="Low complexity" evidence="5">
    <location>
        <begin position="226"/>
        <end position="236"/>
    </location>
</feature>
<feature type="compositionally biased region" description="Basic and acidic residues" evidence="5">
    <location>
        <begin position="494"/>
        <end position="533"/>
    </location>
</feature>
<keyword evidence="2" id="KW-0805">Transcription regulation</keyword>
<dbReference type="PROSITE" id="PS51360">
    <property type="entry name" value="PLUS3"/>
    <property type="match status" value="1"/>
</dbReference>
<dbReference type="GO" id="GO:0003677">
    <property type="term" value="F:DNA binding"/>
    <property type="evidence" value="ECO:0007669"/>
    <property type="project" value="InterPro"/>
</dbReference>
<evidence type="ECO:0000259" key="6">
    <source>
        <dbReference type="PROSITE" id="PS51360"/>
    </source>
</evidence>
<dbReference type="RefSeq" id="XP_060279163.1">
    <property type="nucleotide sequence ID" value="XM_060429134.1"/>
</dbReference>
<dbReference type="Proteomes" id="UP001244011">
    <property type="component" value="Unassembled WGS sequence"/>
</dbReference>
<keyword evidence="8" id="KW-1185">Reference proteome</keyword>
<dbReference type="FunFam" id="3.90.70.200:FF:000005">
    <property type="entry name" value="Related to Pol II transcription elongation factor"/>
    <property type="match status" value="1"/>
</dbReference>
<evidence type="ECO:0000256" key="4">
    <source>
        <dbReference type="ARBA" id="ARBA00023242"/>
    </source>
</evidence>
<feature type="domain" description="Plus3" evidence="6">
    <location>
        <begin position="265"/>
        <end position="402"/>
    </location>
</feature>
<dbReference type="PANTHER" id="PTHR13115">
    <property type="entry name" value="RNA POLYMERASE-ASSOCIATED PROTEIN RTF1 HOMOLOG"/>
    <property type="match status" value="1"/>
</dbReference>
<feature type="region of interest" description="Disordered" evidence="5">
    <location>
        <begin position="493"/>
        <end position="568"/>
    </location>
</feature>
<comment type="subcellular location">
    <subcellularLocation>
        <location evidence="1">Nucleus</location>
    </subcellularLocation>
</comment>
<evidence type="ECO:0000313" key="7">
    <source>
        <dbReference type="EMBL" id="KAK1762950.1"/>
    </source>
</evidence>
<feature type="region of interest" description="Disordered" evidence="5">
    <location>
        <begin position="1"/>
        <end position="115"/>
    </location>
</feature>
<dbReference type="Pfam" id="PF03126">
    <property type="entry name" value="Plus-3"/>
    <property type="match status" value="1"/>
</dbReference>
<organism evidence="7 8">
    <name type="scientific">Phialemonium atrogriseum</name>
    <dbReference type="NCBI Taxonomy" id="1093897"/>
    <lineage>
        <taxon>Eukaryota</taxon>
        <taxon>Fungi</taxon>
        <taxon>Dikarya</taxon>
        <taxon>Ascomycota</taxon>
        <taxon>Pezizomycotina</taxon>
        <taxon>Sordariomycetes</taxon>
        <taxon>Sordariomycetidae</taxon>
        <taxon>Cephalothecales</taxon>
        <taxon>Cephalothecaceae</taxon>
        <taxon>Phialemonium</taxon>
    </lineage>
</organism>
<accession>A0AAJ0BR57</accession>
<proteinExistence type="predicted"/>
<evidence type="ECO:0000256" key="5">
    <source>
        <dbReference type="SAM" id="MobiDB-lite"/>
    </source>
</evidence>
<evidence type="ECO:0000313" key="8">
    <source>
        <dbReference type="Proteomes" id="UP001244011"/>
    </source>
</evidence>
<dbReference type="EMBL" id="MU839032">
    <property type="protein sequence ID" value="KAK1762950.1"/>
    <property type="molecule type" value="Genomic_DNA"/>
</dbReference>